<feature type="transmembrane region" description="Helical" evidence="1">
    <location>
        <begin position="187"/>
        <end position="210"/>
    </location>
</feature>
<evidence type="ECO:0000256" key="2">
    <source>
        <dbReference type="SAM" id="MobiDB-lite"/>
    </source>
</evidence>
<keyword evidence="4" id="KW-1185">Reference proteome</keyword>
<dbReference type="InterPro" id="IPR008910">
    <property type="entry name" value="MSC_TM_helix"/>
</dbReference>
<dbReference type="RefSeq" id="WP_169419180.1">
    <property type="nucleotide sequence ID" value="NZ_JABBFX010000001.1"/>
</dbReference>
<evidence type="ECO:0000313" key="4">
    <source>
        <dbReference type="Proteomes" id="UP000541185"/>
    </source>
</evidence>
<comment type="similarity">
    <text evidence="1">Belongs to the MscS (TC 1.A.23) family.</text>
</comment>
<feature type="transmembrane region" description="Helical" evidence="1">
    <location>
        <begin position="118"/>
        <end position="139"/>
    </location>
</feature>
<keyword evidence="1" id="KW-0997">Cell inner membrane</keyword>
<protein>
    <recommendedName>
        <fullName evidence="1">Small-conductance mechanosensitive channel</fullName>
    </recommendedName>
</protein>
<gene>
    <name evidence="3" type="ORF">HHL11_15140</name>
</gene>
<comment type="function">
    <text evidence="1">Mechanosensitive channel that participates in the regulation of osmotic pressure changes within the cell, opening in response to stretch forces in the membrane lipid bilayer, without the need for other proteins. Contributes to normal resistance to hypoosmotic shock. Forms an ion channel of 1.0 nanosiemens conductance with a slight preference for anions.</text>
</comment>
<dbReference type="Pfam" id="PF05552">
    <property type="entry name" value="MS_channel_1st_1"/>
    <property type="match status" value="2"/>
</dbReference>
<sequence>MPVQVTEWSDAMFTSLAAAMALLFSAIPKIIGFALIVIVGWFVASLIERGVVAVLRRIHFNDLAARSGLADFVHKMGMDTDASGVLGLVVKWFVRLIALVVAFDALGLPAVSEVLRQLLLWLPNVVVALVVLVIGGLAARALSNVVRGATAEAGLSNSNFLARLASGVVWAFAIVVAVNQIGIATELVNTLFMAVVGALALGIGLAFGLGGRETAGEILRSWYAQARDKQGEIKEAANNASERMTGGGSEPAAPWPTGGYPQGGAPVPADKRHDLEGG</sequence>
<feature type="transmembrane region" description="Helical" evidence="1">
    <location>
        <begin position="160"/>
        <end position="181"/>
    </location>
</feature>
<evidence type="ECO:0000313" key="3">
    <source>
        <dbReference type="EMBL" id="NML45092.1"/>
    </source>
</evidence>
<feature type="region of interest" description="Disordered" evidence="2">
    <location>
        <begin position="234"/>
        <end position="278"/>
    </location>
</feature>
<keyword evidence="1" id="KW-1133">Transmembrane helix</keyword>
<comment type="subcellular location">
    <subcellularLocation>
        <location evidence="1">Cell inner membrane</location>
        <topology evidence="1">Multi-pass membrane protein</topology>
    </subcellularLocation>
</comment>
<comment type="subunit">
    <text evidence="1">Homoheptamer.</text>
</comment>
<evidence type="ECO:0000256" key="1">
    <source>
        <dbReference type="RuleBase" id="RU369025"/>
    </source>
</evidence>
<feature type="transmembrane region" description="Helical" evidence="1">
    <location>
        <begin position="85"/>
        <end position="106"/>
    </location>
</feature>
<name>A0A848H5J4_9BURK</name>
<reference evidence="3 4" key="1">
    <citation type="submission" date="2020-04" db="EMBL/GenBank/DDBJ databases">
        <title>Ramlibacter sp. G-1-2-2 isolated from soil.</title>
        <authorList>
            <person name="Dahal R.H."/>
        </authorList>
    </citation>
    <scope>NUCLEOTIDE SEQUENCE [LARGE SCALE GENOMIC DNA]</scope>
    <source>
        <strain evidence="3 4">G-1-2-2</strain>
    </source>
</reference>
<dbReference type="GO" id="GO:0005886">
    <property type="term" value="C:plasma membrane"/>
    <property type="evidence" value="ECO:0007669"/>
    <property type="project" value="UniProtKB-SubCell"/>
</dbReference>
<proteinExistence type="inferred from homology"/>
<keyword evidence="1" id="KW-0472">Membrane</keyword>
<keyword evidence="1" id="KW-0407">Ion channel</keyword>
<dbReference type="InterPro" id="IPR045275">
    <property type="entry name" value="MscS_archaea/bacteria_type"/>
</dbReference>
<keyword evidence="1" id="KW-0406">Ion transport</keyword>
<dbReference type="PANTHER" id="PTHR30221">
    <property type="entry name" value="SMALL-CONDUCTANCE MECHANOSENSITIVE CHANNEL"/>
    <property type="match status" value="1"/>
</dbReference>
<feature type="transmembrane region" description="Helical" evidence="1">
    <location>
        <begin position="20"/>
        <end position="47"/>
    </location>
</feature>
<keyword evidence="1" id="KW-1003">Cell membrane</keyword>
<dbReference type="EMBL" id="JABBFX010000001">
    <property type="protein sequence ID" value="NML45092.1"/>
    <property type="molecule type" value="Genomic_DNA"/>
</dbReference>
<dbReference type="Proteomes" id="UP000541185">
    <property type="component" value="Unassembled WGS sequence"/>
</dbReference>
<keyword evidence="1" id="KW-0812">Transmembrane</keyword>
<dbReference type="PANTHER" id="PTHR30221:SF1">
    <property type="entry name" value="SMALL-CONDUCTANCE MECHANOSENSITIVE CHANNEL"/>
    <property type="match status" value="1"/>
</dbReference>
<accession>A0A848H5J4</accession>
<keyword evidence="1" id="KW-0813">Transport</keyword>
<dbReference type="GO" id="GO:0008381">
    <property type="term" value="F:mechanosensitive monoatomic ion channel activity"/>
    <property type="evidence" value="ECO:0007669"/>
    <property type="project" value="InterPro"/>
</dbReference>
<organism evidence="3 4">
    <name type="scientific">Ramlibacter agri</name>
    <dbReference type="NCBI Taxonomy" id="2728837"/>
    <lineage>
        <taxon>Bacteria</taxon>
        <taxon>Pseudomonadati</taxon>
        <taxon>Pseudomonadota</taxon>
        <taxon>Betaproteobacteria</taxon>
        <taxon>Burkholderiales</taxon>
        <taxon>Comamonadaceae</taxon>
        <taxon>Ramlibacter</taxon>
    </lineage>
</organism>
<feature type="compositionally biased region" description="Basic and acidic residues" evidence="2">
    <location>
        <begin position="269"/>
        <end position="278"/>
    </location>
</feature>
<dbReference type="Gene3D" id="1.10.287.1260">
    <property type="match status" value="2"/>
</dbReference>
<comment type="caution">
    <text evidence="3">The sequence shown here is derived from an EMBL/GenBank/DDBJ whole genome shotgun (WGS) entry which is preliminary data.</text>
</comment>
<comment type="caution">
    <text evidence="1">Lacks conserved residue(s) required for the propagation of feature annotation.</text>
</comment>
<dbReference type="AlphaFoldDB" id="A0A848H5J4"/>